<gene>
    <name evidence="1" type="ORF">DR950_40930</name>
</gene>
<dbReference type="EMBL" id="QVIG01000003">
    <property type="protein sequence ID" value="RGD55695.1"/>
    <property type="molecule type" value="Genomic_DNA"/>
</dbReference>
<sequence>MPNPEPLHPDAPLDPELVALLVEAAGAPPDWARHVTPDARLDGDLLLDENELADLSLRLRERFGPRADLAALRAGLDLAALEALTVADLRRLLPEEDAR</sequence>
<evidence type="ECO:0000313" key="1">
    <source>
        <dbReference type="EMBL" id="RGD55695.1"/>
    </source>
</evidence>
<keyword evidence="2" id="KW-1185">Reference proteome</keyword>
<reference evidence="1 2" key="1">
    <citation type="submission" date="2018-08" db="EMBL/GenBank/DDBJ databases">
        <title>Diversity &amp; Physiological Properties of Lignin-Decomposing Actinobacteria from Soil.</title>
        <authorList>
            <person name="Roh S.G."/>
            <person name="Kim S.B."/>
        </authorList>
    </citation>
    <scope>NUCLEOTIDE SEQUENCE [LARGE SCALE GENOMIC DNA]</scope>
    <source>
        <strain evidence="1 2">MMS17-GH009</strain>
    </source>
</reference>
<evidence type="ECO:0000313" key="2">
    <source>
        <dbReference type="Proteomes" id="UP000263377"/>
    </source>
</evidence>
<comment type="caution">
    <text evidence="1">The sequence shown here is derived from an EMBL/GenBank/DDBJ whole genome shotgun (WGS) entry which is preliminary data.</text>
</comment>
<protein>
    <recommendedName>
        <fullName evidence="3">Acyl carrier protein</fullName>
    </recommendedName>
</protein>
<dbReference type="AlphaFoldDB" id="A0A372ZKB5"/>
<organism evidence="1 2">
    <name type="scientific">Kitasatospora xanthocidica</name>
    <dbReference type="NCBI Taxonomy" id="83382"/>
    <lineage>
        <taxon>Bacteria</taxon>
        <taxon>Bacillati</taxon>
        <taxon>Actinomycetota</taxon>
        <taxon>Actinomycetes</taxon>
        <taxon>Kitasatosporales</taxon>
        <taxon>Streptomycetaceae</taxon>
        <taxon>Kitasatospora</taxon>
    </lineage>
</organism>
<proteinExistence type="predicted"/>
<name>A0A372ZKB5_9ACTN</name>
<evidence type="ECO:0008006" key="3">
    <source>
        <dbReference type="Google" id="ProtNLM"/>
    </source>
</evidence>
<accession>A0A372ZKB5</accession>
<dbReference type="RefSeq" id="WP_117492998.1">
    <property type="nucleotide sequence ID" value="NZ_QVIG01000003.1"/>
</dbReference>
<dbReference type="Proteomes" id="UP000263377">
    <property type="component" value="Unassembled WGS sequence"/>
</dbReference>